<dbReference type="InterPro" id="IPR036388">
    <property type="entry name" value="WH-like_DNA-bd_sf"/>
</dbReference>
<keyword evidence="2" id="KW-0238">DNA-binding</keyword>
<dbReference type="GO" id="GO:0003700">
    <property type="term" value="F:DNA-binding transcription factor activity"/>
    <property type="evidence" value="ECO:0007669"/>
    <property type="project" value="InterPro"/>
</dbReference>
<dbReference type="GO" id="GO:0003677">
    <property type="term" value="F:DNA binding"/>
    <property type="evidence" value="ECO:0007669"/>
    <property type="project" value="UniProtKB-KW"/>
</dbReference>
<dbReference type="InterPro" id="IPR036390">
    <property type="entry name" value="WH_DNA-bd_sf"/>
</dbReference>
<dbReference type="Pfam" id="PF12802">
    <property type="entry name" value="MarR_2"/>
    <property type="match status" value="1"/>
</dbReference>
<keyword evidence="6" id="KW-1185">Reference proteome</keyword>
<dbReference type="InterPro" id="IPR000835">
    <property type="entry name" value="HTH_MarR-typ"/>
</dbReference>
<reference evidence="5 6" key="1">
    <citation type="submission" date="2016-12" db="EMBL/GenBank/DDBJ databases">
        <authorList>
            <person name="Song W.-J."/>
            <person name="Kurnit D.M."/>
        </authorList>
    </citation>
    <scope>NUCLEOTIDE SEQUENCE [LARGE SCALE GENOMIC DNA]</scope>
    <source>
        <strain evidence="5 6">DSM 19599</strain>
    </source>
</reference>
<dbReference type="InterPro" id="IPR039422">
    <property type="entry name" value="MarR/SlyA-like"/>
</dbReference>
<evidence type="ECO:0000259" key="4">
    <source>
        <dbReference type="PROSITE" id="PS50995"/>
    </source>
</evidence>
<dbReference type="SMART" id="SM00347">
    <property type="entry name" value="HTH_MARR"/>
    <property type="match status" value="1"/>
</dbReference>
<organism evidence="5 6">
    <name type="scientific">Pseudoxanthobacter soli DSM 19599</name>
    <dbReference type="NCBI Taxonomy" id="1123029"/>
    <lineage>
        <taxon>Bacteria</taxon>
        <taxon>Pseudomonadati</taxon>
        <taxon>Pseudomonadota</taxon>
        <taxon>Alphaproteobacteria</taxon>
        <taxon>Hyphomicrobiales</taxon>
        <taxon>Segnochrobactraceae</taxon>
        <taxon>Pseudoxanthobacter</taxon>
    </lineage>
</organism>
<evidence type="ECO:0000313" key="6">
    <source>
        <dbReference type="Proteomes" id="UP000186406"/>
    </source>
</evidence>
<evidence type="ECO:0000256" key="1">
    <source>
        <dbReference type="ARBA" id="ARBA00023015"/>
    </source>
</evidence>
<evidence type="ECO:0000256" key="2">
    <source>
        <dbReference type="ARBA" id="ARBA00023125"/>
    </source>
</evidence>
<evidence type="ECO:0000256" key="3">
    <source>
        <dbReference type="ARBA" id="ARBA00023163"/>
    </source>
</evidence>
<keyword evidence="3" id="KW-0804">Transcription</keyword>
<accession>A0A1M7ZR11</accession>
<dbReference type="PANTHER" id="PTHR33164">
    <property type="entry name" value="TRANSCRIPTIONAL REGULATOR, MARR FAMILY"/>
    <property type="match status" value="1"/>
</dbReference>
<proteinExistence type="predicted"/>
<protein>
    <submittedName>
        <fullName evidence="5">MarR family transcriptional regulator, transcriptional regulator for hemolysin</fullName>
    </submittedName>
</protein>
<dbReference type="GO" id="GO:0006950">
    <property type="term" value="P:response to stress"/>
    <property type="evidence" value="ECO:0007669"/>
    <property type="project" value="TreeGrafter"/>
</dbReference>
<dbReference type="RefSeq" id="WP_244530969.1">
    <property type="nucleotide sequence ID" value="NZ_FRXO01000013.1"/>
</dbReference>
<dbReference type="PRINTS" id="PR00598">
    <property type="entry name" value="HTHMARR"/>
</dbReference>
<dbReference type="Proteomes" id="UP000186406">
    <property type="component" value="Unassembled WGS sequence"/>
</dbReference>
<evidence type="ECO:0000313" key="5">
    <source>
        <dbReference type="EMBL" id="SHO67344.1"/>
    </source>
</evidence>
<dbReference type="EMBL" id="FRXO01000013">
    <property type="protein sequence ID" value="SHO67344.1"/>
    <property type="molecule type" value="Genomic_DNA"/>
</dbReference>
<dbReference type="AlphaFoldDB" id="A0A1M7ZR11"/>
<feature type="domain" description="HTH marR-type" evidence="4">
    <location>
        <begin position="9"/>
        <end position="142"/>
    </location>
</feature>
<dbReference type="PANTHER" id="PTHR33164:SF64">
    <property type="entry name" value="TRANSCRIPTIONAL REGULATOR SLYA"/>
    <property type="match status" value="1"/>
</dbReference>
<keyword evidence="1" id="KW-0805">Transcription regulation</keyword>
<dbReference type="PROSITE" id="PS50995">
    <property type="entry name" value="HTH_MARR_2"/>
    <property type="match status" value="1"/>
</dbReference>
<gene>
    <name evidence="5" type="ORF">SAMN02745172_04021</name>
</gene>
<dbReference type="STRING" id="1123029.SAMN02745172_04021"/>
<sequence>MMSDSDCSPSRFGPLLALAARQWRRAVDRSLQPFGLTEATWLPLIRLARTPETLRQKELAASLSLDSSAVVRLLDSLQEAGLVERREQDGDRRAKTVVLTPAGQEMVRHVEESARTVRDDALAGVSQADLATTMRVLRHVCDVLAAPEGSQT</sequence>
<dbReference type="Gene3D" id="1.10.10.10">
    <property type="entry name" value="Winged helix-like DNA-binding domain superfamily/Winged helix DNA-binding domain"/>
    <property type="match status" value="1"/>
</dbReference>
<dbReference type="SUPFAM" id="SSF46785">
    <property type="entry name" value="Winged helix' DNA-binding domain"/>
    <property type="match status" value="1"/>
</dbReference>
<name>A0A1M7ZR11_9HYPH</name>